<comment type="caution">
    <text evidence="3">The sequence shown here is derived from an EMBL/GenBank/DDBJ whole genome shotgun (WGS) entry which is preliminary data.</text>
</comment>
<dbReference type="AlphaFoldDB" id="A0A8H7CFT7"/>
<feature type="region of interest" description="Disordered" evidence="1">
    <location>
        <begin position="1"/>
        <end position="50"/>
    </location>
</feature>
<dbReference type="InterPro" id="IPR000210">
    <property type="entry name" value="BTB/POZ_dom"/>
</dbReference>
<proteinExistence type="predicted"/>
<evidence type="ECO:0000313" key="4">
    <source>
        <dbReference type="Proteomes" id="UP000620124"/>
    </source>
</evidence>
<dbReference type="PROSITE" id="PS50097">
    <property type="entry name" value="BTB"/>
    <property type="match status" value="1"/>
</dbReference>
<dbReference type="Gene3D" id="3.30.710.10">
    <property type="entry name" value="Potassium Channel Kv1.1, Chain A"/>
    <property type="match status" value="1"/>
</dbReference>
<evidence type="ECO:0000259" key="2">
    <source>
        <dbReference type="PROSITE" id="PS50097"/>
    </source>
</evidence>
<evidence type="ECO:0000256" key="1">
    <source>
        <dbReference type="SAM" id="MobiDB-lite"/>
    </source>
</evidence>
<organism evidence="3 4">
    <name type="scientific">Mycena venus</name>
    <dbReference type="NCBI Taxonomy" id="2733690"/>
    <lineage>
        <taxon>Eukaryota</taxon>
        <taxon>Fungi</taxon>
        <taxon>Dikarya</taxon>
        <taxon>Basidiomycota</taxon>
        <taxon>Agaricomycotina</taxon>
        <taxon>Agaricomycetes</taxon>
        <taxon>Agaricomycetidae</taxon>
        <taxon>Agaricales</taxon>
        <taxon>Marasmiineae</taxon>
        <taxon>Mycenaceae</taxon>
        <taxon>Mycena</taxon>
    </lineage>
</organism>
<feature type="compositionally biased region" description="Basic and acidic residues" evidence="1">
    <location>
        <begin position="20"/>
        <end position="37"/>
    </location>
</feature>
<dbReference type="EMBL" id="JACAZI010000024">
    <property type="protein sequence ID" value="KAF7335755.1"/>
    <property type="molecule type" value="Genomic_DNA"/>
</dbReference>
<reference evidence="3" key="1">
    <citation type="submission" date="2020-05" db="EMBL/GenBank/DDBJ databases">
        <title>Mycena genomes resolve the evolution of fungal bioluminescence.</title>
        <authorList>
            <person name="Tsai I.J."/>
        </authorList>
    </citation>
    <scope>NUCLEOTIDE SEQUENCE</scope>
    <source>
        <strain evidence="3">CCC161011</strain>
    </source>
</reference>
<dbReference type="Proteomes" id="UP000620124">
    <property type="component" value="Unassembled WGS sequence"/>
</dbReference>
<gene>
    <name evidence="3" type="ORF">MVEN_02231200</name>
</gene>
<dbReference type="CDD" id="cd18186">
    <property type="entry name" value="BTB_POZ_ZBTB_KLHL-like"/>
    <property type="match status" value="1"/>
</dbReference>
<dbReference type="InterPro" id="IPR011333">
    <property type="entry name" value="SKP1/BTB/POZ_sf"/>
</dbReference>
<feature type="domain" description="BTB" evidence="2">
    <location>
        <begin position="67"/>
        <end position="145"/>
    </location>
</feature>
<evidence type="ECO:0000313" key="3">
    <source>
        <dbReference type="EMBL" id="KAF7335755.1"/>
    </source>
</evidence>
<name>A0A8H7CFT7_9AGAR</name>
<dbReference type="OrthoDB" id="2746456at2759"/>
<accession>A0A8H7CFT7</accession>
<protein>
    <recommendedName>
        <fullName evidence="2">BTB domain-containing protein</fullName>
    </recommendedName>
</protein>
<sequence>MEHAIVTRSAKARQSNATADTKDSVQPEDSSKRKLDSPDEPDAFSNKRIKTTSQPFAKHSRFWALDGNVILQFGSVAFKLHRSRLSTQSVWFEKLFERRAGREEPLEDDEKDIEEVVVEDLDGLDSYHLDVVGPMEDFEALLNAMEDAIDFYYNAPPFLTLAAIFRAATTYKFHKFTQFARQYLLDLFSNDVNKLNRAAVPNPALAVHLGREWNLAGILKRAFYELIRAQPAGPRNGDDDGDDEIPETQKHLTTAWLSVFPPAVTPERCPERKPCAATTRNGGWTAIVETLDKYQLDPICGLDALIAVKWVSDHGLCKKCTNSRKIFFVRKKLQLWRDMDTWLDIVVEEDDEEDN</sequence>
<keyword evidence="4" id="KW-1185">Reference proteome</keyword>